<proteinExistence type="predicted"/>
<evidence type="ECO:0000256" key="1">
    <source>
        <dbReference type="SAM" id="SignalP"/>
    </source>
</evidence>
<dbReference type="EMBL" id="FNRQ01000001">
    <property type="protein sequence ID" value="SEA12070.1"/>
    <property type="molecule type" value="Genomic_DNA"/>
</dbReference>
<keyword evidence="1" id="KW-0732">Signal</keyword>
<gene>
    <name evidence="2" type="ORF">SAMN05192564_101349</name>
</gene>
<protein>
    <submittedName>
        <fullName evidence="2">Uncharacterized protein</fullName>
    </submittedName>
</protein>
<name>A0A1H3YKH5_9BURK</name>
<feature type="signal peptide" evidence="1">
    <location>
        <begin position="1"/>
        <end position="27"/>
    </location>
</feature>
<evidence type="ECO:0000313" key="2">
    <source>
        <dbReference type="EMBL" id="SEA12070.1"/>
    </source>
</evidence>
<dbReference type="OrthoDB" id="9008568at2"/>
<feature type="chain" id="PRO_5011753917" evidence="1">
    <location>
        <begin position="28"/>
        <end position="112"/>
    </location>
</feature>
<reference evidence="3" key="1">
    <citation type="submission" date="2016-10" db="EMBL/GenBank/DDBJ databases">
        <authorList>
            <person name="Varghese N."/>
            <person name="Submissions S."/>
        </authorList>
    </citation>
    <scope>NUCLEOTIDE SEQUENCE [LARGE SCALE GENOMIC DNA]</scope>
    <source>
        <strain evidence="3">LMG 24000</strain>
    </source>
</reference>
<dbReference type="RefSeq" id="WP_090528079.1">
    <property type="nucleotide sequence ID" value="NZ_FNRQ01000001.1"/>
</dbReference>
<evidence type="ECO:0000313" key="3">
    <source>
        <dbReference type="Proteomes" id="UP000198638"/>
    </source>
</evidence>
<dbReference type="Proteomes" id="UP000198638">
    <property type="component" value="Unassembled WGS sequence"/>
</dbReference>
<sequence>MSVSFVARRLALALAFLPAMASLAVQAEPVPESQWQPSQATLFTLVQDGYRIVSVIDERHGEANSTQTFYLQREQGAFKCIEQHQIEQKTRMPEAQFACFELVQPFSTLKGK</sequence>
<organism evidence="2 3">
    <name type="scientific">Paraburkholderia sartisoli</name>
    <dbReference type="NCBI Taxonomy" id="83784"/>
    <lineage>
        <taxon>Bacteria</taxon>
        <taxon>Pseudomonadati</taxon>
        <taxon>Pseudomonadota</taxon>
        <taxon>Betaproteobacteria</taxon>
        <taxon>Burkholderiales</taxon>
        <taxon>Burkholderiaceae</taxon>
        <taxon>Paraburkholderia</taxon>
    </lineage>
</organism>
<accession>A0A1H3YKH5</accession>
<dbReference type="AlphaFoldDB" id="A0A1H3YKH5"/>
<keyword evidence="3" id="KW-1185">Reference proteome</keyword>